<dbReference type="Gene3D" id="1.10.10.1150">
    <property type="entry name" value="Coenzyme PQQ synthesis protein D (PqqD)"/>
    <property type="match status" value="1"/>
</dbReference>
<protein>
    <submittedName>
        <fullName evidence="1">PqqD family protein</fullName>
    </submittedName>
</protein>
<dbReference type="InterPro" id="IPR041881">
    <property type="entry name" value="PqqD_sf"/>
</dbReference>
<keyword evidence="2" id="KW-1185">Reference proteome</keyword>
<organism evidence="1 2">
    <name type="scientific">Tepidibacter hydrothermalis</name>
    <dbReference type="NCBI Taxonomy" id="3036126"/>
    <lineage>
        <taxon>Bacteria</taxon>
        <taxon>Bacillati</taxon>
        <taxon>Bacillota</taxon>
        <taxon>Clostridia</taxon>
        <taxon>Peptostreptococcales</taxon>
        <taxon>Peptostreptococcaceae</taxon>
        <taxon>Tepidibacter</taxon>
    </lineage>
</organism>
<dbReference type="Pfam" id="PF05402">
    <property type="entry name" value="PqqD"/>
    <property type="match status" value="1"/>
</dbReference>
<dbReference type="InterPro" id="IPR008792">
    <property type="entry name" value="PQQD"/>
</dbReference>
<dbReference type="Proteomes" id="UP001222800">
    <property type="component" value="Chromosome"/>
</dbReference>
<proteinExistence type="predicted"/>
<dbReference type="EMBL" id="CP120733">
    <property type="protein sequence ID" value="WFD10973.1"/>
    <property type="molecule type" value="Genomic_DNA"/>
</dbReference>
<dbReference type="RefSeq" id="WP_277732937.1">
    <property type="nucleotide sequence ID" value="NZ_CP120733.1"/>
</dbReference>
<name>A0ABY8EDF9_9FIRM</name>
<gene>
    <name evidence="1" type="ORF">P4S50_02550</name>
</gene>
<accession>A0ABY8EDF9</accession>
<reference evidence="1 2" key="1">
    <citation type="submission" date="2023-03" db="EMBL/GenBank/DDBJ databases">
        <title>Complete genome sequence of Tepidibacter sp. SWIR-1, isolated from a deep-sea hydrothermal vent.</title>
        <authorList>
            <person name="Li X."/>
        </authorList>
    </citation>
    <scope>NUCLEOTIDE SEQUENCE [LARGE SCALE GENOMIC DNA]</scope>
    <source>
        <strain evidence="1 2">SWIR-1</strain>
    </source>
</reference>
<evidence type="ECO:0000313" key="2">
    <source>
        <dbReference type="Proteomes" id="UP001222800"/>
    </source>
</evidence>
<sequence>MGKKIKKDDNFLELVPKKTGKYKWETNEDGFVKIIIPRNGVLDKIVRFFFKTPKEMKIDLDEQGSIVWKLIDGKNNIENIGSSLKDELGKKAEPVYERLGTYINILRNNDFITLEKVSD</sequence>
<evidence type="ECO:0000313" key="1">
    <source>
        <dbReference type="EMBL" id="WFD10973.1"/>
    </source>
</evidence>